<sequence length="100" mass="11532">MIKAARLLNLSTMDRRDNDKDFAVIRIQVDTAGFADSDQFSEVASKHCNKESRKCIRSLVGTCDPHVIPKFNDFARGIKIDLPDTWPWVECDILWFPDEF</sequence>
<evidence type="ECO:0000313" key="2">
    <source>
        <dbReference type="Proteomes" id="UP001239111"/>
    </source>
</evidence>
<protein>
    <submittedName>
        <fullName evidence="1">Uncharacterized protein</fullName>
    </submittedName>
</protein>
<proteinExistence type="predicted"/>
<comment type="caution">
    <text evidence="1">The sequence shown here is derived from an EMBL/GenBank/DDBJ whole genome shotgun (WGS) entry which is preliminary data.</text>
</comment>
<dbReference type="EMBL" id="CM056743">
    <property type="protein sequence ID" value="KAJ8672363.1"/>
    <property type="molecule type" value="Genomic_DNA"/>
</dbReference>
<gene>
    <name evidence="1" type="ORF">QAD02_003622</name>
</gene>
<accession>A0ACC2NNG7</accession>
<organism evidence="1 2">
    <name type="scientific">Eretmocerus hayati</name>
    <dbReference type="NCBI Taxonomy" id="131215"/>
    <lineage>
        <taxon>Eukaryota</taxon>
        <taxon>Metazoa</taxon>
        <taxon>Ecdysozoa</taxon>
        <taxon>Arthropoda</taxon>
        <taxon>Hexapoda</taxon>
        <taxon>Insecta</taxon>
        <taxon>Pterygota</taxon>
        <taxon>Neoptera</taxon>
        <taxon>Endopterygota</taxon>
        <taxon>Hymenoptera</taxon>
        <taxon>Apocrita</taxon>
        <taxon>Proctotrupomorpha</taxon>
        <taxon>Chalcidoidea</taxon>
        <taxon>Aphelinidae</taxon>
        <taxon>Aphelininae</taxon>
        <taxon>Eretmocerus</taxon>
    </lineage>
</organism>
<name>A0ACC2NNG7_9HYME</name>
<reference evidence="1" key="1">
    <citation type="submission" date="2023-04" db="EMBL/GenBank/DDBJ databases">
        <title>A chromosome-level genome assembly of the parasitoid wasp Eretmocerus hayati.</title>
        <authorList>
            <person name="Zhong Y."/>
            <person name="Liu S."/>
            <person name="Liu Y."/>
        </authorList>
    </citation>
    <scope>NUCLEOTIDE SEQUENCE</scope>
    <source>
        <strain evidence="1">ZJU_SS_LIU_2023</strain>
    </source>
</reference>
<evidence type="ECO:0000313" key="1">
    <source>
        <dbReference type="EMBL" id="KAJ8672363.1"/>
    </source>
</evidence>
<dbReference type="Proteomes" id="UP001239111">
    <property type="component" value="Chromosome 3"/>
</dbReference>
<keyword evidence="2" id="KW-1185">Reference proteome</keyword>